<dbReference type="AlphaFoldDB" id="A0A3S4ZW10"/>
<evidence type="ECO:0000313" key="5">
    <source>
        <dbReference type="EMBL" id="VEL21276.1"/>
    </source>
</evidence>
<dbReference type="GO" id="GO:0016020">
    <property type="term" value="C:membrane"/>
    <property type="evidence" value="ECO:0007669"/>
    <property type="project" value="TreeGrafter"/>
</dbReference>
<evidence type="ECO:0000313" key="6">
    <source>
        <dbReference type="Proteomes" id="UP000784294"/>
    </source>
</evidence>
<dbReference type="GO" id="GO:0012505">
    <property type="term" value="C:endomembrane system"/>
    <property type="evidence" value="ECO:0007669"/>
    <property type="project" value="UniProtKB-SubCell"/>
</dbReference>
<reference evidence="5" key="1">
    <citation type="submission" date="2018-11" db="EMBL/GenBank/DDBJ databases">
        <authorList>
            <consortium name="Pathogen Informatics"/>
        </authorList>
    </citation>
    <scope>NUCLEOTIDE SEQUENCE</scope>
</reference>
<dbReference type="PANTHER" id="PTHR12894">
    <property type="entry name" value="CNH DOMAIN CONTAINING"/>
    <property type="match status" value="1"/>
</dbReference>
<dbReference type="Proteomes" id="UP000784294">
    <property type="component" value="Unassembled WGS sequence"/>
</dbReference>
<dbReference type="GO" id="GO:0034058">
    <property type="term" value="P:endosomal vesicle fusion"/>
    <property type="evidence" value="ECO:0007669"/>
    <property type="project" value="TreeGrafter"/>
</dbReference>
<sequence>MLPRILNSQLVDNLSEPLITYLVSWRRRLSELLESACPRTRQHPGDSTGREFGVGGIFASAIQWASSTASSDPLSSVVNSCSIGPDGVSHTIKISSTATNTISPSSTFSGPQESSKWDAWLDCFSLSADRQKALQSSDTCPKRHSARLLLEVIDTSLLKCYLATNAARVGPLLRCRNYCHLGESERVLTEYMQYEDLVVLYQTRGLHEKALSLLRLLGEARLAKRSAVWKSRQYNDFCRDGELSSLSNSNLPSDSGWKYTDSSLSSSFTGHPGCIVKVEEMDQAETIPTTRQAVLERISRPAYTVAYLRGLGPEHFRLVAEYAGWILGARPAAWMRIFSAWERAVSEQRCELNKSTNSGIYTIFMYFRFCNVKSNSSIICSYAQTLLGTVITTGQNLAETLTDYAKSLS</sequence>
<dbReference type="InterPro" id="IPR019452">
    <property type="entry name" value="VPS39/TGF_beta_rcpt-assoc_1"/>
</dbReference>
<dbReference type="EMBL" id="CAAALY010050487">
    <property type="protein sequence ID" value="VEL21276.1"/>
    <property type="molecule type" value="Genomic_DNA"/>
</dbReference>
<dbReference type="InterPro" id="IPR032914">
    <property type="entry name" value="Vam6/VPS39/TRAP1"/>
</dbReference>
<dbReference type="OrthoDB" id="5325112at2759"/>
<dbReference type="PANTHER" id="PTHR12894:SF49">
    <property type="entry name" value="VAM6_VPS39-LIKE PROTEIN"/>
    <property type="match status" value="1"/>
</dbReference>
<name>A0A3S4ZW10_9PLAT</name>
<comment type="subcellular location">
    <subcellularLocation>
        <location evidence="1">Endomembrane system</location>
        <topology evidence="1">Peripheral membrane protein</topology>
    </subcellularLocation>
</comment>
<accession>A0A3S4ZW10</accession>
<comment type="caution">
    <text evidence="5">The sequence shown here is derived from an EMBL/GenBank/DDBJ whole genome shotgun (WGS) entry which is preliminary data.</text>
</comment>
<proteinExistence type="inferred from homology"/>
<organism evidence="5 6">
    <name type="scientific">Protopolystoma xenopodis</name>
    <dbReference type="NCBI Taxonomy" id="117903"/>
    <lineage>
        <taxon>Eukaryota</taxon>
        <taxon>Metazoa</taxon>
        <taxon>Spiralia</taxon>
        <taxon>Lophotrochozoa</taxon>
        <taxon>Platyhelminthes</taxon>
        <taxon>Monogenea</taxon>
        <taxon>Polyopisthocotylea</taxon>
        <taxon>Polystomatidea</taxon>
        <taxon>Polystomatidae</taxon>
        <taxon>Protopolystoma</taxon>
    </lineage>
</organism>
<comment type="similarity">
    <text evidence="3">Belongs to the VAM6/VPS39 family.</text>
</comment>
<dbReference type="GO" id="GO:0006914">
    <property type="term" value="P:autophagy"/>
    <property type="evidence" value="ECO:0007669"/>
    <property type="project" value="TreeGrafter"/>
</dbReference>
<keyword evidence="6" id="KW-1185">Reference proteome</keyword>
<evidence type="ECO:0000256" key="2">
    <source>
        <dbReference type="ARBA" id="ARBA00023136"/>
    </source>
</evidence>
<evidence type="ECO:0000256" key="3">
    <source>
        <dbReference type="ARBA" id="ARBA00038201"/>
    </source>
</evidence>
<keyword evidence="2" id="KW-0472">Membrane</keyword>
<evidence type="ECO:0000256" key="1">
    <source>
        <dbReference type="ARBA" id="ARBA00004184"/>
    </source>
</evidence>
<evidence type="ECO:0000259" key="4">
    <source>
        <dbReference type="Pfam" id="PF10366"/>
    </source>
</evidence>
<gene>
    <name evidence="5" type="ORF">PXEA_LOCUS14716</name>
</gene>
<protein>
    <recommendedName>
        <fullName evidence="4">Vacuolar sorting protein 39/Transforming growth factor beta receptor-associated domain-containing protein</fullName>
    </recommendedName>
</protein>
<dbReference type="GO" id="GO:0005737">
    <property type="term" value="C:cytoplasm"/>
    <property type="evidence" value="ECO:0007669"/>
    <property type="project" value="TreeGrafter"/>
</dbReference>
<dbReference type="Pfam" id="PF10366">
    <property type="entry name" value="Vps39_1"/>
    <property type="match status" value="1"/>
</dbReference>
<feature type="domain" description="Vacuolar sorting protein 39/Transforming growth factor beta receptor-associated" evidence="4">
    <location>
        <begin position="153"/>
        <end position="219"/>
    </location>
</feature>